<name>A0A918RR47_9SPHN</name>
<feature type="binding site" evidence="5">
    <location>
        <position position="79"/>
    </location>
    <ligand>
        <name>Mg(2+)</name>
        <dbReference type="ChEBI" id="CHEBI:18420"/>
        <label>1</label>
        <note>catalytic</note>
    </ligand>
</feature>
<keyword evidence="7" id="KW-1185">Reference proteome</keyword>
<evidence type="ECO:0000256" key="2">
    <source>
        <dbReference type="ARBA" id="ARBA00022723"/>
    </source>
</evidence>
<evidence type="ECO:0000256" key="1">
    <source>
        <dbReference type="ARBA" id="ARBA00009759"/>
    </source>
</evidence>
<dbReference type="PANTHER" id="PTHR20854:SF4">
    <property type="entry name" value="INOSITOL-1-MONOPHOSPHATASE-RELATED"/>
    <property type="match status" value="1"/>
</dbReference>
<dbReference type="GO" id="GO:0046872">
    <property type="term" value="F:metal ion binding"/>
    <property type="evidence" value="ECO:0007669"/>
    <property type="project" value="UniProtKB-KW"/>
</dbReference>
<feature type="binding site" evidence="5">
    <location>
        <position position="99"/>
    </location>
    <ligand>
        <name>Mg(2+)</name>
        <dbReference type="ChEBI" id="CHEBI:18420"/>
        <label>1</label>
        <note>catalytic</note>
    </ligand>
</feature>
<sequence length="274" mass="29589">MRVIISKRDQTHVIDRERLESIVRAAGQIALSRWPGHGHALDSWDKHPGNPVSEADLAVDAFLKRELAALLPSAGWLSEETIDAPDRLEGGLIWLVDPIDGTRDFIRGRPGWAVSVALVSAARPLLGMLCAPARDEFWHGEAGHGSWRNGVRLVASQRRDIAGARVPADAMPQVDGDLVAVDRPNSIALRIAMVAADEADLVATLRWGYEWDIGAAALIAREAGAAVTNAFGQPLNYNKRDPRDFGVLASSPAIHAAAVARLAERARHLAEQGQ</sequence>
<dbReference type="GO" id="GO:0006020">
    <property type="term" value="P:inositol metabolic process"/>
    <property type="evidence" value="ECO:0007669"/>
    <property type="project" value="TreeGrafter"/>
</dbReference>
<feature type="binding site" evidence="5">
    <location>
        <position position="100"/>
    </location>
    <ligand>
        <name>Mg(2+)</name>
        <dbReference type="ChEBI" id="CHEBI:18420"/>
        <label>1</label>
        <note>catalytic</note>
    </ligand>
</feature>
<evidence type="ECO:0000256" key="3">
    <source>
        <dbReference type="ARBA" id="ARBA00022801"/>
    </source>
</evidence>
<dbReference type="PANTHER" id="PTHR20854">
    <property type="entry name" value="INOSITOL MONOPHOSPHATASE"/>
    <property type="match status" value="1"/>
</dbReference>
<keyword evidence="2 5" id="KW-0479">Metal-binding</keyword>
<evidence type="ECO:0000256" key="5">
    <source>
        <dbReference type="PIRSR" id="PIRSR600760-2"/>
    </source>
</evidence>
<dbReference type="Gene3D" id="3.40.190.80">
    <property type="match status" value="1"/>
</dbReference>
<reference evidence="6" key="1">
    <citation type="journal article" date="2014" name="Int. J. Syst. Evol. Microbiol.">
        <title>Complete genome sequence of Corynebacterium casei LMG S-19264T (=DSM 44701T), isolated from a smear-ripened cheese.</title>
        <authorList>
            <consortium name="US DOE Joint Genome Institute (JGI-PGF)"/>
            <person name="Walter F."/>
            <person name="Albersmeier A."/>
            <person name="Kalinowski J."/>
            <person name="Ruckert C."/>
        </authorList>
    </citation>
    <scope>NUCLEOTIDE SEQUENCE</scope>
    <source>
        <strain evidence="6">KCTC 32422</strain>
    </source>
</reference>
<dbReference type="Proteomes" id="UP000634139">
    <property type="component" value="Unassembled WGS sequence"/>
</dbReference>
<dbReference type="CDD" id="cd01638">
    <property type="entry name" value="CysQ"/>
    <property type="match status" value="1"/>
</dbReference>
<comment type="cofactor">
    <cofactor evidence="5">
        <name>Mg(2+)</name>
        <dbReference type="ChEBI" id="CHEBI:18420"/>
    </cofactor>
</comment>
<dbReference type="SUPFAM" id="SSF56655">
    <property type="entry name" value="Carbohydrate phosphatase"/>
    <property type="match status" value="1"/>
</dbReference>
<dbReference type="Gene3D" id="3.30.540.10">
    <property type="entry name" value="Fructose-1,6-Bisphosphatase, subunit A, domain 1"/>
    <property type="match status" value="1"/>
</dbReference>
<dbReference type="PROSITE" id="PS00629">
    <property type="entry name" value="IMP_1"/>
    <property type="match status" value="1"/>
</dbReference>
<comment type="caution">
    <text evidence="6">The sequence shown here is derived from an EMBL/GenBank/DDBJ whole genome shotgun (WGS) entry which is preliminary data.</text>
</comment>
<dbReference type="EMBL" id="BMZD01000011">
    <property type="protein sequence ID" value="GHA07015.1"/>
    <property type="molecule type" value="Genomic_DNA"/>
</dbReference>
<dbReference type="AlphaFoldDB" id="A0A918RR47"/>
<organism evidence="6 7">
    <name type="scientific">Novosphingobium arvoryzae</name>
    <dbReference type="NCBI Taxonomy" id="1256514"/>
    <lineage>
        <taxon>Bacteria</taxon>
        <taxon>Pseudomonadati</taxon>
        <taxon>Pseudomonadota</taxon>
        <taxon>Alphaproteobacteria</taxon>
        <taxon>Sphingomonadales</taxon>
        <taxon>Sphingomonadaceae</taxon>
        <taxon>Novosphingobium</taxon>
    </lineage>
</organism>
<evidence type="ECO:0000313" key="6">
    <source>
        <dbReference type="EMBL" id="GHA07015.1"/>
    </source>
</evidence>
<dbReference type="GO" id="GO:0008934">
    <property type="term" value="F:inositol monophosphate 1-phosphatase activity"/>
    <property type="evidence" value="ECO:0007669"/>
    <property type="project" value="TreeGrafter"/>
</dbReference>
<comment type="similarity">
    <text evidence="1">Belongs to the inositol monophosphatase superfamily.</text>
</comment>
<proteinExistence type="inferred from homology"/>
<evidence type="ECO:0000313" key="7">
    <source>
        <dbReference type="Proteomes" id="UP000634139"/>
    </source>
</evidence>
<keyword evidence="3" id="KW-0378">Hydrolase</keyword>
<dbReference type="GO" id="GO:0007165">
    <property type="term" value="P:signal transduction"/>
    <property type="evidence" value="ECO:0007669"/>
    <property type="project" value="TreeGrafter"/>
</dbReference>
<protein>
    <submittedName>
        <fullName evidence="6">3'(2'),5'-bisphosphate nucleotidase CysQ</fullName>
    </submittedName>
</protein>
<dbReference type="PRINTS" id="PR00377">
    <property type="entry name" value="IMPHPHTASES"/>
</dbReference>
<keyword evidence="4 5" id="KW-0460">Magnesium</keyword>
<feature type="binding site" evidence="5">
    <location>
        <position position="212"/>
    </location>
    <ligand>
        <name>Mg(2+)</name>
        <dbReference type="ChEBI" id="CHEBI:18420"/>
        <label>1</label>
        <note>catalytic</note>
    </ligand>
</feature>
<evidence type="ECO:0000256" key="4">
    <source>
        <dbReference type="ARBA" id="ARBA00022842"/>
    </source>
</evidence>
<dbReference type="InterPro" id="IPR000760">
    <property type="entry name" value="Inositol_monophosphatase-like"/>
</dbReference>
<gene>
    <name evidence="6" type="ORF">GCM10011617_29680</name>
</gene>
<accession>A0A918RR47</accession>
<reference evidence="6" key="2">
    <citation type="submission" date="2020-09" db="EMBL/GenBank/DDBJ databases">
        <authorList>
            <person name="Sun Q."/>
            <person name="Kim S."/>
        </authorList>
    </citation>
    <scope>NUCLEOTIDE SEQUENCE</scope>
    <source>
        <strain evidence="6">KCTC 32422</strain>
    </source>
</reference>
<feature type="binding site" evidence="5">
    <location>
        <position position="97"/>
    </location>
    <ligand>
        <name>Mg(2+)</name>
        <dbReference type="ChEBI" id="CHEBI:18420"/>
        <label>1</label>
        <note>catalytic</note>
    </ligand>
</feature>
<dbReference type="InterPro" id="IPR020583">
    <property type="entry name" value="Inositol_monoP_metal-BS"/>
</dbReference>
<dbReference type="Pfam" id="PF00459">
    <property type="entry name" value="Inositol_P"/>
    <property type="match status" value="1"/>
</dbReference>